<evidence type="ECO:0000259" key="5">
    <source>
        <dbReference type="PROSITE" id="PS50089"/>
    </source>
</evidence>
<feature type="domain" description="RING-type" evidence="5">
    <location>
        <begin position="36"/>
        <end position="81"/>
    </location>
</feature>
<evidence type="ECO:0000256" key="4">
    <source>
        <dbReference type="SAM" id="Phobius"/>
    </source>
</evidence>
<dbReference type="Proteomes" id="UP000887159">
    <property type="component" value="Unassembled WGS sequence"/>
</dbReference>
<keyword evidence="2" id="KW-0862">Zinc</keyword>
<name>A0A8X6RLJ7_TRICX</name>
<dbReference type="InterPro" id="IPR013083">
    <property type="entry name" value="Znf_RING/FYVE/PHD"/>
</dbReference>
<keyword evidence="4" id="KW-1133">Transmembrane helix</keyword>
<protein>
    <submittedName>
        <fullName evidence="6">RING-type domain-containing protein</fullName>
    </submittedName>
</protein>
<dbReference type="SUPFAM" id="SSF57850">
    <property type="entry name" value="RING/U-box"/>
    <property type="match status" value="1"/>
</dbReference>
<keyword evidence="4" id="KW-0812">Transmembrane</keyword>
<keyword evidence="1 3" id="KW-0863">Zinc-finger</keyword>
<keyword evidence="4" id="KW-0472">Membrane</keyword>
<feature type="transmembrane region" description="Helical" evidence="4">
    <location>
        <begin position="76"/>
        <end position="98"/>
    </location>
</feature>
<comment type="caution">
    <text evidence="6">The sequence shown here is derived from an EMBL/GenBank/DDBJ whole genome shotgun (WGS) entry which is preliminary data.</text>
</comment>
<dbReference type="EMBL" id="BMAU01021198">
    <property type="protein sequence ID" value="GFX97631.1"/>
    <property type="molecule type" value="Genomic_DNA"/>
</dbReference>
<dbReference type="SMART" id="SM00184">
    <property type="entry name" value="RING"/>
    <property type="match status" value="1"/>
</dbReference>
<accession>A0A8X6RLJ7</accession>
<dbReference type="PROSITE" id="PS50089">
    <property type="entry name" value="ZF_RING_2"/>
    <property type="match status" value="1"/>
</dbReference>
<dbReference type="Gene3D" id="3.30.40.10">
    <property type="entry name" value="Zinc/RING finger domain, C3HC4 (zinc finger)"/>
    <property type="match status" value="1"/>
</dbReference>
<proteinExistence type="predicted"/>
<gene>
    <name evidence="6" type="primary">NCL1_33733</name>
    <name evidence="6" type="ORF">TNCV_2841911</name>
</gene>
<keyword evidence="7" id="KW-1185">Reference proteome</keyword>
<evidence type="ECO:0000256" key="2">
    <source>
        <dbReference type="ARBA" id="ARBA00022833"/>
    </source>
</evidence>
<evidence type="ECO:0000313" key="7">
    <source>
        <dbReference type="Proteomes" id="UP000887159"/>
    </source>
</evidence>
<keyword evidence="1 3" id="KW-0479">Metal-binding</keyword>
<sequence length="194" mass="22300">MTIKQAYKESPSGKVIDFIKALEEIHEPIPVPNFGCIKCNPDGADKKKKILLSCGHIVHYTCIKNPSYRTSKPNKWLCPICIKFVLTTGVLFAALLLYHTQFPDRRMPGHRIFQRLHRQLRETRSFHVTTLDAGRLRALRSPNLEKNASVYHQTVCRVINGKRLLHLFHFQRVQALNLSSSVLSSGWYSNMRCS</sequence>
<evidence type="ECO:0000313" key="6">
    <source>
        <dbReference type="EMBL" id="GFX97631.1"/>
    </source>
</evidence>
<dbReference type="GO" id="GO:0008270">
    <property type="term" value="F:zinc ion binding"/>
    <property type="evidence" value="ECO:0007669"/>
    <property type="project" value="UniProtKB-KW"/>
</dbReference>
<dbReference type="InterPro" id="IPR001841">
    <property type="entry name" value="Znf_RING"/>
</dbReference>
<evidence type="ECO:0000256" key="1">
    <source>
        <dbReference type="ARBA" id="ARBA00022771"/>
    </source>
</evidence>
<evidence type="ECO:0000256" key="3">
    <source>
        <dbReference type="PROSITE-ProRule" id="PRU00175"/>
    </source>
</evidence>
<organism evidence="6 7">
    <name type="scientific">Trichonephila clavipes</name>
    <name type="common">Golden silk orbweaver</name>
    <name type="synonym">Nephila clavipes</name>
    <dbReference type="NCBI Taxonomy" id="2585209"/>
    <lineage>
        <taxon>Eukaryota</taxon>
        <taxon>Metazoa</taxon>
        <taxon>Ecdysozoa</taxon>
        <taxon>Arthropoda</taxon>
        <taxon>Chelicerata</taxon>
        <taxon>Arachnida</taxon>
        <taxon>Araneae</taxon>
        <taxon>Araneomorphae</taxon>
        <taxon>Entelegynae</taxon>
        <taxon>Araneoidea</taxon>
        <taxon>Nephilidae</taxon>
        <taxon>Trichonephila</taxon>
    </lineage>
</organism>
<reference evidence="6" key="1">
    <citation type="submission" date="2020-08" db="EMBL/GenBank/DDBJ databases">
        <title>Multicomponent nature underlies the extraordinary mechanical properties of spider dragline silk.</title>
        <authorList>
            <person name="Kono N."/>
            <person name="Nakamura H."/>
            <person name="Mori M."/>
            <person name="Yoshida Y."/>
            <person name="Ohtoshi R."/>
            <person name="Malay A.D."/>
            <person name="Moran D.A.P."/>
            <person name="Tomita M."/>
            <person name="Numata K."/>
            <person name="Arakawa K."/>
        </authorList>
    </citation>
    <scope>NUCLEOTIDE SEQUENCE</scope>
</reference>
<dbReference type="AlphaFoldDB" id="A0A8X6RLJ7"/>